<name>A0A4U5M6Z8_STECR</name>
<keyword evidence="8" id="KW-0675">Receptor</keyword>
<comment type="caution">
    <text evidence="11">The sequence shown here is derived from an EMBL/GenBank/DDBJ whole genome shotgun (WGS) entry which is preliminary data.</text>
</comment>
<evidence type="ECO:0000256" key="4">
    <source>
        <dbReference type="ARBA" id="ARBA00022833"/>
    </source>
</evidence>
<dbReference type="InterPro" id="IPR001628">
    <property type="entry name" value="Znf_hrmn_rcpt"/>
</dbReference>
<keyword evidence="9" id="KW-0539">Nucleus</keyword>
<dbReference type="Pfam" id="PF00105">
    <property type="entry name" value="zf-C4"/>
    <property type="match status" value="1"/>
</dbReference>
<dbReference type="PROSITE" id="PS51030">
    <property type="entry name" value="NUCLEAR_REC_DBD_2"/>
    <property type="match status" value="1"/>
</dbReference>
<proteinExistence type="inferred from homology"/>
<dbReference type="EMBL" id="AZBU02000009">
    <property type="protein sequence ID" value="TKR64602.1"/>
    <property type="molecule type" value="Genomic_DNA"/>
</dbReference>
<comment type="similarity">
    <text evidence="1">Belongs to the nuclear hormone receptor family.</text>
</comment>
<dbReference type="SMART" id="SM00399">
    <property type="entry name" value="ZnF_C4"/>
    <property type="match status" value="1"/>
</dbReference>
<dbReference type="GO" id="GO:0003700">
    <property type="term" value="F:DNA-binding transcription factor activity"/>
    <property type="evidence" value="ECO:0007669"/>
    <property type="project" value="InterPro"/>
</dbReference>
<reference evidence="11 12" key="2">
    <citation type="journal article" date="2019" name="G3 (Bethesda)">
        <title>Hybrid Assembly of the Genome of the Entomopathogenic Nematode Steinernema carpocapsae Identifies the X-Chromosome.</title>
        <authorList>
            <person name="Serra L."/>
            <person name="Macchietto M."/>
            <person name="Macias-Munoz A."/>
            <person name="McGill C.J."/>
            <person name="Rodriguez I.M."/>
            <person name="Rodriguez B."/>
            <person name="Murad R."/>
            <person name="Mortazavi A."/>
        </authorList>
    </citation>
    <scope>NUCLEOTIDE SEQUENCE [LARGE SCALE GENOMIC DNA]</scope>
    <source>
        <strain evidence="11 12">ALL</strain>
    </source>
</reference>
<keyword evidence="4" id="KW-0862">Zinc</keyword>
<dbReference type="GO" id="GO:0008270">
    <property type="term" value="F:zinc ion binding"/>
    <property type="evidence" value="ECO:0007669"/>
    <property type="project" value="UniProtKB-KW"/>
</dbReference>
<dbReference type="Gene3D" id="3.30.50.10">
    <property type="entry name" value="Erythroid Transcription Factor GATA-1, subunit A"/>
    <property type="match status" value="1"/>
</dbReference>
<dbReference type="GO" id="GO:0043565">
    <property type="term" value="F:sequence-specific DNA binding"/>
    <property type="evidence" value="ECO:0007669"/>
    <property type="project" value="InterPro"/>
</dbReference>
<keyword evidence="2" id="KW-0479">Metal-binding</keyword>
<dbReference type="InterPro" id="IPR050274">
    <property type="entry name" value="Nuclear_hormone_rcpt_NR2"/>
</dbReference>
<evidence type="ECO:0000256" key="8">
    <source>
        <dbReference type="ARBA" id="ARBA00023170"/>
    </source>
</evidence>
<dbReference type="Proteomes" id="UP000298663">
    <property type="component" value="Unassembled WGS sequence"/>
</dbReference>
<evidence type="ECO:0000256" key="5">
    <source>
        <dbReference type="ARBA" id="ARBA00023015"/>
    </source>
</evidence>
<accession>A0A4U5M6Z8</accession>
<dbReference type="SUPFAM" id="SSF57716">
    <property type="entry name" value="Glucocorticoid receptor-like (DNA-binding domain)"/>
    <property type="match status" value="1"/>
</dbReference>
<organism evidence="11 12">
    <name type="scientific">Steinernema carpocapsae</name>
    <name type="common">Entomopathogenic nematode</name>
    <dbReference type="NCBI Taxonomy" id="34508"/>
    <lineage>
        <taxon>Eukaryota</taxon>
        <taxon>Metazoa</taxon>
        <taxon>Ecdysozoa</taxon>
        <taxon>Nematoda</taxon>
        <taxon>Chromadorea</taxon>
        <taxon>Rhabditida</taxon>
        <taxon>Tylenchina</taxon>
        <taxon>Panagrolaimomorpha</taxon>
        <taxon>Strongyloidoidea</taxon>
        <taxon>Steinernematidae</taxon>
        <taxon>Steinernema</taxon>
    </lineage>
</organism>
<evidence type="ECO:0000313" key="11">
    <source>
        <dbReference type="EMBL" id="TKR64602.1"/>
    </source>
</evidence>
<evidence type="ECO:0000313" key="12">
    <source>
        <dbReference type="Proteomes" id="UP000298663"/>
    </source>
</evidence>
<evidence type="ECO:0000259" key="10">
    <source>
        <dbReference type="PROSITE" id="PS51030"/>
    </source>
</evidence>
<evidence type="ECO:0000256" key="9">
    <source>
        <dbReference type="ARBA" id="ARBA00023242"/>
    </source>
</evidence>
<dbReference type="PANTHER" id="PTHR24083">
    <property type="entry name" value="NUCLEAR HORMONE RECEPTOR"/>
    <property type="match status" value="1"/>
</dbReference>
<evidence type="ECO:0000256" key="3">
    <source>
        <dbReference type="ARBA" id="ARBA00022771"/>
    </source>
</evidence>
<dbReference type="AlphaFoldDB" id="A0A4U5M6Z8"/>
<gene>
    <name evidence="11" type="ORF">L596_025104</name>
</gene>
<keyword evidence="6" id="KW-0238">DNA-binding</keyword>
<keyword evidence="12" id="KW-1185">Reference proteome</keyword>
<evidence type="ECO:0000256" key="1">
    <source>
        <dbReference type="ARBA" id="ARBA00005993"/>
    </source>
</evidence>
<keyword evidence="5" id="KW-0805">Transcription regulation</keyword>
<protein>
    <recommendedName>
        <fullName evidence="10">Nuclear receptor domain-containing protein</fullName>
    </recommendedName>
</protein>
<keyword evidence="7" id="KW-0804">Transcription</keyword>
<sequence>MIVPGSRPALPANKCRICFQRNVDKCLHRGARSCKACSQFFKRNCNLDLDCVKNRNMCWPVKAVIKVCQCCRMRRCLEQGMALSVSIIHEKAFDDFNYPKMSEFAKLFDNLKRRKFEKFAFDGPLHGTSETGDHRYSYDDHFMLYNLEKRTLESFIQGLKSLKSLTQLQTEDLIQKVTPYYISFGHGSAAADFVNHVQGAVSTENRLFLAPNYYLDIKPSKTGEIGKTGGVASGQLENLSPLQDLLRNNNVDLSLTMNVASNSERSKSEAHKHAEQQIIKLVESSGLVRHTCVDQFANCFLHHMTQTYKQFTCKILDFQMNDTEIAILHSYVILKTVSEILIREEKRQGEEVKQEADKLINEYYLYVQEKWEKQKQDETKMGQFLSLFNRCKIASTEYGELRIFGIMSLEKKNSEWPPIPLETINCSQP</sequence>
<dbReference type="InterPro" id="IPR035500">
    <property type="entry name" value="NHR-like_dom_sf"/>
</dbReference>
<evidence type="ECO:0000256" key="7">
    <source>
        <dbReference type="ARBA" id="ARBA00023163"/>
    </source>
</evidence>
<evidence type="ECO:0000256" key="6">
    <source>
        <dbReference type="ARBA" id="ARBA00023125"/>
    </source>
</evidence>
<feature type="domain" description="Nuclear receptor" evidence="10">
    <location>
        <begin position="12"/>
        <end position="88"/>
    </location>
</feature>
<dbReference type="InterPro" id="IPR013088">
    <property type="entry name" value="Znf_NHR/GATA"/>
</dbReference>
<dbReference type="OrthoDB" id="10567917at2759"/>
<keyword evidence="3" id="KW-0863">Zinc-finger</keyword>
<dbReference type="SUPFAM" id="SSF48508">
    <property type="entry name" value="Nuclear receptor ligand-binding domain"/>
    <property type="match status" value="1"/>
</dbReference>
<evidence type="ECO:0000256" key="2">
    <source>
        <dbReference type="ARBA" id="ARBA00022723"/>
    </source>
</evidence>
<reference evidence="11 12" key="1">
    <citation type="journal article" date="2015" name="Genome Biol.">
        <title>Comparative genomics of Steinernema reveals deeply conserved gene regulatory networks.</title>
        <authorList>
            <person name="Dillman A.R."/>
            <person name="Macchietto M."/>
            <person name="Porter C.F."/>
            <person name="Rogers A."/>
            <person name="Williams B."/>
            <person name="Antoshechkin I."/>
            <person name="Lee M.M."/>
            <person name="Goodwin Z."/>
            <person name="Lu X."/>
            <person name="Lewis E.E."/>
            <person name="Goodrich-Blair H."/>
            <person name="Stock S.P."/>
            <person name="Adams B.J."/>
            <person name="Sternberg P.W."/>
            <person name="Mortazavi A."/>
        </authorList>
    </citation>
    <scope>NUCLEOTIDE SEQUENCE [LARGE SCALE GENOMIC DNA]</scope>
    <source>
        <strain evidence="11 12">ALL</strain>
    </source>
</reference>